<dbReference type="EnsemblMetazoa" id="OVOC7612.1">
    <property type="protein sequence ID" value="OVOC7612.1"/>
    <property type="gene ID" value="WBGene00244421"/>
</dbReference>
<dbReference type="AlphaFoldDB" id="A0A8R1Y0G4"/>
<keyword evidence="2" id="KW-1185">Reference proteome</keyword>
<reference evidence="2" key="1">
    <citation type="submission" date="2013-10" db="EMBL/GenBank/DDBJ databases">
        <title>Genome sequencing of Onchocerca volvulus.</title>
        <authorList>
            <person name="Cotton J."/>
            <person name="Tsai J."/>
            <person name="Stanley E."/>
            <person name="Tracey A."/>
            <person name="Holroyd N."/>
            <person name="Lustigman S."/>
            <person name="Berriman M."/>
        </authorList>
    </citation>
    <scope>NUCLEOTIDE SEQUENCE</scope>
</reference>
<dbReference type="EMBL" id="CMVM020000222">
    <property type="status" value="NOT_ANNOTATED_CDS"/>
    <property type="molecule type" value="Genomic_DNA"/>
</dbReference>
<dbReference type="Proteomes" id="UP000024404">
    <property type="component" value="Unassembled WGS sequence"/>
</dbReference>
<organism evidence="1 2">
    <name type="scientific">Onchocerca volvulus</name>
    <dbReference type="NCBI Taxonomy" id="6282"/>
    <lineage>
        <taxon>Eukaryota</taxon>
        <taxon>Metazoa</taxon>
        <taxon>Ecdysozoa</taxon>
        <taxon>Nematoda</taxon>
        <taxon>Chromadorea</taxon>
        <taxon>Rhabditida</taxon>
        <taxon>Spirurina</taxon>
        <taxon>Spiruromorpha</taxon>
        <taxon>Filarioidea</taxon>
        <taxon>Onchocercidae</taxon>
        <taxon>Onchocerca</taxon>
    </lineage>
</organism>
<evidence type="ECO:0000313" key="1">
    <source>
        <dbReference type="EnsemblMetazoa" id="OVOC7612.1"/>
    </source>
</evidence>
<sequence>MVEPITIINPAICPSLEHCPVRSRTCDINCGKKSTFNYIYIV</sequence>
<protein>
    <submittedName>
        <fullName evidence="1">Uncharacterized protein</fullName>
    </submittedName>
</protein>
<proteinExistence type="predicted"/>
<name>A0A8R1Y0G4_ONCVO</name>
<evidence type="ECO:0000313" key="2">
    <source>
        <dbReference type="Proteomes" id="UP000024404"/>
    </source>
</evidence>
<accession>A0A8R1Y0G4</accession>
<reference evidence="1" key="2">
    <citation type="submission" date="2022-06" db="UniProtKB">
        <authorList>
            <consortium name="EnsemblMetazoa"/>
        </authorList>
    </citation>
    <scope>IDENTIFICATION</scope>
</reference>